<keyword evidence="1" id="KW-0812">Transmembrane</keyword>
<evidence type="ECO:0000313" key="5">
    <source>
        <dbReference type="Proteomes" id="UP000317894"/>
    </source>
</evidence>
<dbReference type="InterPro" id="IPR005652">
    <property type="entry name" value="Photo_RC_H"/>
</dbReference>
<dbReference type="RefSeq" id="WP_144335163.1">
    <property type="nucleotide sequence ID" value="NZ_VJWA01000002.1"/>
</dbReference>
<evidence type="ECO:0000256" key="1">
    <source>
        <dbReference type="SAM" id="Phobius"/>
    </source>
</evidence>
<reference evidence="4 5" key="1">
    <citation type="submission" date="2019-07" db="EMBL/GenBank/DDBJ databases">
        <title>Novel species isolated from glacier.</title>
        <authorList>
            <person name="Liu Q."/>
            <person name="Xin Y.-H."/>
        </authorList>
    </citation>
    <scope>NUCLEOTIDE SEQUENCE [LARGE SCALE GENOMIC DNA]</scope>
    <source>
        <strain evidence="4 5">LB1R16</strain>
    </source>
</reference>
<dbReference type="InterPro" id="IPR014747">
    <property type="entry name" value="Bac_photo_RC_H_C"/>
</dbReference>
<sequence>MGYQLTAGLDVAELALWAFFLFFLGLVVYLRREDHREGYPMEDDVGGRIATRSLLFDPSPKTFHLPFGQGSVQVPRANDRTGNMYKGRRTGSWNGAPSEPVGDPLLAGIGPGAYADRSDHPDMNMEGHPRIVPLRVQPDFFIAAKDPDPRGFTVVGADRVVAGTVSDIWIDTADRLVRYIEVALPSGKSVLAPMFMASVDRKRRAIEIDAVCGRQFDNAPATPVSNTISLNEEERVQAYFGAGYLFATPDRAEPFL</sequence>
<dbReference type="SUPFAM" id="SSF50346">
    <property type="entry name" value="PRC-barrel domain"/>
    <property type="match status" value="1"/>
</dbReference>
<gene>
    <name evidence="4" type="primary">puhA</name>
    <name evidence="4" type="ORF">FMM06_15165</name>
</gene>
<dbReference type="InterPro" id="IPR015810">
    <property type="entry name" value="Photo_RC_H_N"/>
</dbReference>
<dbReference type="Pfam" id="PF05239">
    <property type="entry name" value="PRC"/>
    <property type="match status" value="1"/>
</dbReference>
<keyword evidence="1" id="KW-0472">Membrane</keyword>
<keyword evidence="1" id="KW-1133">Transmembrane helix</keyword>
<dbReference type="GO" id="GO:0030077">
    <property type="term" value="C:plasma membrane light-harvesting complex"/>
    <property type="evidence" value="ECO:0007669"/>
    <property type="project" value="InterPro"/>
</dbReference>
<keyword evidence="5" id="KW-1185">Reference proteome</keyword>
<dbReference type="OrthoDB" id="8557487at2"/>
<dbReference type="GO" id="GO:0019684">
    <property type="term" value="P:photosynthesis, light reaction"/>
    <property type="evidence" value="ECO:0007669"/>
    <property type="project" value="InterPro"/>
</dbReference>
<feature type="domain" description="PRC-barrel" evidence="3">
    <location>
        <begin position="147"/>
        <end position="211"/>
    </location>
</feature>
<protein>
    <submittedName>
        <fullName evidence="4">Photosynthetic reaction center subunit H</fullName>
    </submittedName>
</protein>
<dbReference type="Gene3D" id="3.90.50.10">
    <property type="entry name" value="Photosynthetic Reaction Center, subunit H, domain 2"/>
    <property type="match status" value="1"/>
</dbReference>
<dbReference type="InterPro" id="IPR011033">
    <property type="entry name" value="PRC_barrel-like_sf"/>
</dbReference>
<name>A0A552U9U5_9SPHN</name>
<evidence type="ECO:0000313" key="4">
    <source>
        <dbReference type="EMBL" id="TRW14994.1"/>
    </source>
</evidence>
<evidence type="ECO:0000259" key="2">
    <source>
        <dbReference type="Pfam" id="PF03967"/>
    </source>
</evidence>
<dbReference type="Proteomes" id="UP000317894">
    <property type="component" value="Unassembled WGS sequence"/>
</dbReference>
<dbReference type="AlphaFoldDB" id="A0A552U9U5"/>
<dbReference type="Gene3D" id="4.10.540.10">
    <property type="entry name" value="Photosynthetic reaction centre, H subunit, N-terminal domain"/>
    <property type="match status" value="1"/>
</dbReference>
<feature type="transmembrane region" description="Helical" evidence="1">
    <location>
        <begin position="14"/>
        <end position="31"/>
    </location>
</feature>
<organism evidence="4 5">
    <name type="scientific">Glacieibacterium frigidum</name>
    <dbReference type="NCBI Taxonomy" id="2593303"/>
    <lineage>
        <taxon>Bacteria</taxon>
        <taxon>Pseudomonadati</taxon>
        <taxon>Pseudomonadota</taxon>
        <taxon>Alphaproteobacteria</taxon>
        <taxon>Sphingomonadales</taxon>
        <taxon>Sphingosinicellaceae</taxon>
        <taxon>Glacieibacterium</taxon>
    </lineage>
</organism>
<comment type="caution">
    <text evidence="4">The sequence shown here is derived from an EMBL/GenBank/DDBJ whole genome shotgun (WGS) entry which is preliminary data.</text>
</comment>
<dbReference type="Pfam" id="PF03967">
    <property type="entry name" value="PRCH"/>
    <property type="match status" value="1"/>
</dbReference>
<dbReference type="InterPro" id="IPR027275">
    <property type="entry name" value="PRC-brl_dom"/>
</dbReference>
<feature type="domain" description="Photosynthetic reaction centre H subunit N-terminal" evidence="2">
    <location>
        <begin position="4"/>
        <end position="136"/>
    </location>
</feature>
<dbReference type="SUPFAM" id="SSF81490">
    <property type="entry name" value="Photosystem II reaction centre subunit H, transmembrane region"/>
    <property type="match status" value="1"/>
</dbReference>
<dbReference type="EMBL" id="VJWA01000002">
    <property type="protein sequence ID" value="TRW14994.1"/>
    <property type="molecule type" value="Genomic_DNA"/>
</dbReference>
<dbReference type="NCBIfam" id="TIGR01150">
    <property type="entry name" value="puhA"/>
    <property type="match status" value="1"/>
</dbReference>
<accession>A0A552U9U5</accession>
<proteinExistence type="predicted"/>
<evidence type="ECO:0000259" key="3">
    <source>
        <dbReference type="Pfam" id="PF05239"/>
    </source>
</evidence>
<dbReference type="InterPro" id="IPR037097">
    <property type="entry name" value="Photo_RC_H_N_sf"/>
</dbReference>